<accession>A0A2N3PZE9</accession>
<comment type="caution">
    <text evidence="3">The sequence shown here is derived from an EMBL/GenBank/DDBJ whole genome shotgun (WGS) entry which is preliminary data.</text>
</comment>
<feature type="compositionally biased region" description="Basic and acidic residues" evidence="1">
    <location>
        <begin position="66"/>
        <end position="76"/>
    </location>
</feature>
<evidence type="ECO:0000313" key="3">
    <source>
        <dbReference type="EMBL" id="PKU25765.1"/>
    </source>
</evidence>
<dbReference type="Pfam" id="PF04748">
    <property type="entry name" value="Polysacc_deac_2"/>
    <property type="match status" value="1"/>
</dbReference>
<dbReference type="OrthoDB" id="9784811at2"/>
<keyword evidence="2" id="KW-1133">Transmembrane helix</keyword>
<keyword evidence="2" id="KW-0812">Transmembrane</keyword>
<organism evidence="3 4">
    <name type="scientific">Telmatospirillum siberiense</name>
    <dbReference type="NCBI Taxonomy" id="382514"/>
    <lineage>
        <taxon>Bacteria</taxon>
        <taxon>Pseudomonadati</taxon>
        <taxon>Pseudomonadota</taxon>
        <taxon>Alphaproteobacteria</taxon>
        <taxon>Rhodospirillales</taxon>
        <taxon>Rhodospirillaceae</taxon>
        <taxon>Telmatospirillum</taxon>
    </lineage>
</organism>
<dbReference type="Proteomes" id="UP000233293">
    <property type="component" value="Unassembled WGS sequence"/>
</dbReference>
<dbReference type="InterPro" id="IPR006837">
    <property type="entry name" value="Divergent_DAC"/>
</dbReference>
<dbReference type="EMBL" id="PIUM01000003">
    <property type="protein sequence ID" value="PKU25765.1"/>
    <property type="molecule type" value="Genomic_DNA"/>
</dbReference>
<evidence type="ECO:0000256" key="2">
    <source>
        <dbReference type="SAM" id="Phobius"/>
    </source>
</evidence>
<proteinExistence type="predicted"/>
<dbReference type="InterPro" id="IPR011330">
    <property type="entry name" value="Glyco_hydro/deAcase_b/a-brl"/>
</dbReference>
<keyword evidence="4" id="KW-1185">Reference proteome</keyword>
<name>A0A2N3PZE9_9PROT</name>
<evidence type="ECO:0000256" key="1">
    <source>
        <dbReference type="SAM" id="MobiDB-lite"/>
    </source>
</evidence>
<dbReference type="RefSeq" id="WP_101249309.1">
    <property type="nucleotide sequence ID" value="NZ_PIUM01000003.1"/>
</dbReference>
<dbReference type="GO" id="GO:0005975">
    <property type="term" value="P:carbohydrate metabolic process"/>
    <property type="evidence" value="ECO:0007669"/>
    <property type="project" value="InterPro"/>
</dbReference>
<keyword evidence="2" id="KW-0472">Membrane</keyword>
<evidence type="ECO:0008006" key="5">
    <source>
        <dbReference type="Google" id="ProtNLM"/>
    </source>
</evidence>
<sequence>MDRFGGFADRLRAWKEAQGQGAFVPLVVEWLFRRRIAIGFALIFCLGLGLGFSAGRLPSGPSAPEAAREAVDKGEGEAATADPQPTETSPHTVVEDEPFGPALPEGQVATLPPASVAPSRLPARENPDWLKYAVPAVGTGGRPMIAVIIDDMGLDKRRSEKVMQLPGPLTISFMSYAQELPRQTGEARAHGHELMMHVPMEPLAEGIDAGPGALSVNLSPEELKRRVEEDLDRFTGYVGINNHMGSKFTAFAPGMQVVMEELQRRGLLFIDSLTTDHSVGLTLAQQLGVPTAARNVFLDNAGDVGAIDAQLAKLEDLARKKGNAIAIGHPRDGTIQALAAWLPTLRAKGLVLVPVSEVVRERRMPVAAGRETRAEVPSAEPRRTR</sequence>
<feature type="transmembrane region" description="Helical" evidence="2">
    <location>
        <begin position="36"/>
        <end position="55"/>
    </location>
</feature>
<dbReference type="PANTHER" id="PTHR30105:SF2">
    <property type="entry name" value="DIVERGENT POLYSACCHARIDE DEACETYLASE SUPERFAMILY"/>
    <property type="match status" value="1"/>
</dbReference>
<dbReference type="CDD" id="cd10936">
    <property type="entry name" value="CE4_DAC2"/>
    <property type="match status" value="1"/>
</dbReference>
<protein>
    <recommendedName>
        <fullName evidence="5">Divergent polysaccharide deacetylase family protein</fullName>
    </recommendedName>
</protein>
<dbReference type="PANTHER" id="PTHR30105">
    <property type="entry name" value="UNCHARACTERIZED YIBQ-RELATED"/>
    <property type="match status" value="1"/>
</dbReference>
<gene>
    <name evidence="3" type="ORF">CWS72_04155</name>
</gene>
<evidence type="ECO:0000313" key="4">
    <source>
        <dbReference type="Proteomes" id="UP000233293"/>
    </source>
</evidence>
<dbReference type="AlphaFoldDB" id="A0A2N3PZE9"/>
<reference evidence="4" key="1">
    <citation type="submission" date="2017-12" db="EMBL/GenBank/DDBJ databases">
        <title>Draft genome sequence of Telmatospirillum siberiense 26-4b1T, an acidotolerant peatland alphaproteobacterium potentially involved in sulfur cycling.</title>
        <authorList>
            <person name="Hausmann B."/>
            <person name="Pjevac P."/>
            <person name="Schreck K."/>
            <person name="Herbold C.W."/>
            <person name="Daims H."/>
            <person name="Wagner M."/>
            <person name="Pester M."/>
            <person name="Loy A."/>
        </authorList>
    </citation>
    <scope>NUCLEOTIDE SEQUENCE [LARGE SCALE GENOMIC DNA]</scope>
    <source>
        <strain evidence="4">26-4b1</strain>
    </source>
</reference>
<dbReference type="Gene3D" id="3.20.20.370">
    <property type="entry name" value="Glycoside hydrolase/deacetylase"/>
    <property type="match status" value="1"/>
</dbReference>
<feature type="region of interest" description="Disordered" evidence="1">
    <location>
        <begin position="59"/>
        <end position="122"/>
    </location>
</feature>
<dbReference type="SUPFAM" id="SSF88713">
    <property type="entry name" value="Glycoside hydrolase/deacetylase"/>
    <property type="match status" value="1"/>
</dbReference>